<evidence type="ECO:0000256" key="2">
    <source>
        <dbReference type="SAM" id="MobiDB-lite"/>
    </source>
</evidence>
<reference evidence="4 5" key="2">
    <citation type="submission" date="2018-03" db="EMBL/GenBank/DDBJ databases">
        <title>The ancient ancestry and fast evolution of plastids.</title>
        <authorList>
            <person name="Moore K.R."/>
            <person name="Magnabosco C."/>
            <person name="Momper L."/>
            <person name="Gold D.A."/>
            <person name="Bosak T."/>
            <person name="Fournier G.P."/>
        </authorList>
    </citation>
    <scope>NUCLEOTIDE SEQUENCE [LARGE SCALE GENOMIC DNA]</scope>
    <source>
        <strain evidence="4 5">ULC007</strain>
    </source>
</reference>
<keyword evidence="3" id="KW-1133">Transmembrane helix</keyword>
<evidence type="ECO:0000313" key="4">
    <source>
        <dbReference type="EMBL" id="PSB18543.1"/>
    </source>
</evidence>
<comment type="caution">
    <text evidence="4">The sequence shown here is derived from an EMBL/GenBank/DDBJ whole genome shotgun (WGS) entry which is preliminary data.</text>
</comment>
<keyword evidence="3" id="KW-0472">Membrane</keyword>
<dbReference type="Gene3D" id="1.10.287.1490">
    <property type="match status" value="1"/>
</dbReference>
<dbReference type="Proteomes" id="UP000238634">
    <property type="component" value="Unassembled WGS sequence"/>
</dbReference>
<keyword evidence="1" id="KW-0175">Coiled coil</keyword>
<sequence length="467" mass="51616">MSGYILIFAVLILGGVIATVGDRIGTRVGKARLSLFNMRPRRTAVLVTILTGTLISASTLGILLATSEQLRIGILQLGQLQKKISGFRATLSKTTQELENTTQQKGQVEAELSKTKSEQSRVEAQLNRTNQYLKQATDRQARTDAQLQLAEAQRDRVRLQLSTVSQQATSLRSEINQLQSERQVLVAERNQVQAQIAQRDAEITKRTQLIKQRDLDIADRDTVIAQREQRLKALEDQRAFLAQEVQRSDEEARLVRLGILGVERNQVLASAVVRIVNPQVASQAVDQLLREANRVALQRVQPIGAKPTDQIVQITKPEVQQLTEQIDDGQDYVVRILSAANYVKGEKTPIAIFADAVRNQVLFLAGDVIAAKSIEPAKLSNAELSQSISQLIDASRFRARRAGVLSDSVQIEGVQSLQSWTSFAENLRQFQTPVEVRVVASEVTSTVGPLKIELVAVQNGQVVLRTS</sequence>
<feature type="coiled-coil region" evidence="1">
    <location>
        <begin position="224"/>
        <end position="251"/>
    </location>
</feature>
<dbReference type="Pfam" id="PF11283">
    <property type="entry name" value="DUF3084"/>
    <property type="match status" value="1"/>
</dbReference>
<accession>A0A2T1DDL3</accession>
<evidence type="ECO:0000256" key="1">
    <source>
        <dbReference type="SAM" id="Coils"/>
    </source>
</evidence>
<dbReference type="AlphaFoldDB" id="A0A2T1DDL3"/>
<name>A0A2T1DDL3_9CYAN</name>
<keyword evidence="5" id="KW-1185">Reference proteome</keyword>
<dbReference type="EMBL" id="PVWG01000016">
    <property type="protein sequence ID" value="PSB18543.1"/>
    <property type="molecule type" value="Genomic_DNA"/>
</dbReference>
<dbReference type="RefSeq" id="WP_073072411.1">
    <property type="nucleotide sequence ID" value="NZ_MPPI01000016.1"/>
</dbReference>
<reference evidence="4 5" key="1">
    <citation type="submission" date="2018-02" db="EMBL/GenBank/DDBJ databases">
        <authorList>
            <person name="Cohen D.B."/>
            <person name="Kent A.D."/>
        </authorList>
    </citation>
    <scope>NUCLEOTIDE SEQUENCE [LARGE SCALE GENOMIC DNA]</scope>
    <source>
        <strain evidence="4 5">ULC007</strain>
    </source>
</reference>
<feature type="compositionally biased region" description="Basic and acidic residues" evidence="2">
    <location>
        <begin position="111"/>
        <end position="121"/>
    </location>
</feature>
<proteinExistence type="predicted"/>
<feature type="transmembrane region" description="Helical" evidence="3">
    <location>
        <begin position="6"/>
        <end position="24"/>
    </location>
</feature>
<dbReference type="OrthoDB" id="9812848at2"/>
<protein>
    <submittedName>
        <fullName evidence="4">DUF3084 domain-containing protein</fullName>
    </submittedName>
</protein>
<organism evidence="4 5">
    <name type="scientific">Phormidesmis priestleyi ULC007</name>
    <dbReference type="NCBI Taxonomy" id="1920490"/>
    <lineage>
        <taxon>Bacteria</taxon>
        <taxon>Bacillati</taxon>
        <taxon>Cyanobacteriota</taxon>
        <taxon>Cyanophyceae</taxon>
        <taxon>Leptolyngbyales</taxon>
        <taxon>Leptolyngbyaceae</taxon>
        <taxon>Phormidesmis</taxon>
    </lineage>
</organism>
<feature type="transmembrane region" description="Helical" evidence="3">
    <location>
        <begin position="44"/>
        <end position="65"/>
    </location>
</feature>
<evidence type="ECO:0000256" key="3">
    <source>
        <dbReference type="SAM" id="Phobius"/>
    </source>
</evidence>
<gene>
    <name evidence="4" type="ORF">C7B65_14685</name>
</gene>
<keyword evidence="3" id="KW-0812">Transmembrane</keyword>
<evidence type="ECO:0000313" key="5">
    <source>
        <dbReference type="Proteomes" id="UP000238634"/>
    </source>
</evidence>
<dbReference type="STRING" id="1920490.GCA_001895925_00322"/>
<feature type="region of interest" description="Disordered" evidence="2">
    <location>
        <begin position="98"/>
        <end position="121"/>
    </location>
</feature>
<dbReference type="InterPro" id="IPR021435">
    <property type="entry name" value="DUF3084"/>
</dbReference>